<dbReference type="EMBL" id="AYCK01020977">
    <property type="status" value="NOT_ANNOTATED_CDS"/>
    <property type="molecule type" value="Genomic_DNA"/>
</dbReference>
<organism evidence="2 3">
    <name type="scientific">Poecilia formosa</name>
    <name type="common">Amazon molly</name>
    <name type="synonym">Limia formosa</name>
    <dbReference type="NCBI Taxonomy" id="48698"/>
    <lineage>
        <taxon>Eukaryota</taxon>
        <taxon>Metazoa</taxon>
        <taxon>Chordata</taxon>
        <taxon>Craniata</taxon>
        <taxon>Vertebrata</taxon>
        <taxon>Euteleostomi</taxon>
        <taxon>Actinopterygii</taxon>
        <taxon>Neopterygii</taxon>
        <taxon>Teleostei</taxon>
        <taxon>Neoteleostei</taxon>
        <taxon>Acanthomorphata</taxon>
        <taxon>Ovalentaria</taxon>
        <taxon>Atherinomorphae</taxon>
        <taxon>Cyprinodontiformes</taxon>
        <taxon>Poeciliidae</taxon>
        <taxon>Poeciliinae</taxon>
        <taxon>Poecilia</taxon>
    </lineage>
</organism>
<evidence type="ECO:0000313" key="3">
    <source>
        <dbReference type="Proteomes" id="UP000028760"/>
    </source>
</evidence>
<accession>A0A096M4C8</accession>
<protein>
    <submittedName>
        <fullName evidence="2">DENN domain-containing protein 1B-like</fullName>
    </submittedName>
</protein>
<dbReference type="Ensembl" id="ENSPFOT00000029274.1">
    <property type="protein sequence ID" value="ENSPFOP00000026269.1"/>
    <property type="gene ID" value="ENSPFOG00000022526.1"/>
</dbReference>
<feature type="region of interest" description="Disordered" evidence="1">
    <location>
        <begin position="95"/>
        <end position="231"/>
    </location>
</feature>
<feature type="compositionally biased region" description="Polar residues" evidence="1">
    <location>
        <begin position="202"/>
        <end position="214"/>
    </location>
</feature>
<keyword evidence="3" id="KW-1185">Reference proteome</keyword>
<proteinExistence type="predicted"/>
<dbReference type="InterPro" id="IPR040032">
    <property type="entry name" value="DENND1A/B/C"/>
</dbReference>
<reference evidence="2" key="3">
    <citation type="submission" date="2025-09" db="UniProtKB">
        <authorList>
            <consortium name="Ensembl"/>
        </authorList>
    </citation>
    <scope>IDENTIFICATION</scope>
</reference>
<dbReference type="GeneTree" id="ENSGT00940000155446"/>
<dbReference type="PANTHER" id="PTHR13196">
    <property type="entry name" value="DENN DOMAIN-CONTAINING"/>
    <property type="match status" value="1"/>
</dbReference>
<feature type="compositionally biased region" description="Basic and acidic residues" evidence="1">
    <location>
        <begin position="182"/>
        <end position="192"/>
    </location>
</feature>
<reference evidence="3" key="1">
    <citation type="submission" date="2013-10" db="EMBL/GenBank/DDBJ databases">
        <authorList>
            <person name="Schartl M."/>
            <person name="Warren W."/>
        </authorList>
    </citation>
    <scope>NUCLEOTIDE SEQUENCE [LARGE SCALE GENOMIC DNA]</scope>
    <source>
        <strain evidence="3">female</strain>
    </source>
</reference>
<dbReference type="GO" id="GO:0006897">
    <property type="term" value="P:endocytosis"/>
    <property type="evidence" value="ECO:0007669"/>
    <property type="project" value="TreeGrafter"/>
</dbReference>
<dbReference type="GO" id="GO:0016607">
    <property type="term" value="C:nuclear speck"/>
    <property type="evidence" value="ECO:0007669"/>
    <property type="project" value="TreeGrafter"/>
</dbReference>
<dbReference type="GO" id="GO:0005085">
    <property type="term" value="F:guanyl-nucleotide exchange factor activity"/>
    <property type="evidence" value="ECO:0007669"/>
    <property type="project" value="InterPro"/>
</dbReference>
<name>A0A096M4C8_POEFO</name>
<reference evidence="2" key="2">
    <citation type="submission" date="2025-08" db="UniProtKB">
        <authorList>
            <consortium name="Ensembl"/>
        </authorList>
    </citation>
    <scope>IDENTIFICATION</scope>
</reference>
<feature type="region of interest" description="Disordered" evidence="1">
    <location>
        <begin position="1"/>
        <end position="55"/>
    </location>
</feature>
<evidence type="ECO:0000313" key="2">
    <source>
        <dbReference type="Ensembl" id="ENSPFOP00000026269.1"/>
    </source>
</evidence>
<dbReference type="GO" id="GO:1901981">
    <property type="term" value="F:phosphatidylinositol phosphate binding"/>
    <property type="evidence" value="ECO:0007669"/>
    <property type="project" value="TreeGrafter"/>
</dbReference>
<dbReference type="eggNOG" id="KOG3569">
    <property type="taxonomic scope" value="Eukaryota"/>
</dbReference>
<feature type="compositionally biased region" description="Polar residues" evidence="1">
    <location>
        <begin position="163"/>
        <end position="180"/>
    </location>
</feature>
<dbReference type="AlphaFoldDB" id="A0A096M4C8"/>
<dbReference type="Proteomes" id="UP000028760">
    <property type="component" value="Unassembled WGS sequence"/>
</dbReference>
<sequence>MSVGPRDLGYGLDDDELDTASKISSEDSGEVRSYTEDSDDSDSFYPDIDPSPSSQMNLLEEILDSLTTTTTDQGKLSAAKSLDFFRSLDDLDDYKVQSKPSPCSHSAAADDSSFDGGADHGGWNMGQDDSAVHGKHLPPSPRRQPNKSSLKRSGNLAAFSAVTPCSASPPSLDANGTNMSKEMVKNFHERSVRRQRSRGNHDSQTSPTKSSQVQVPWKCEGSETAGGPDPGLLEEIESMCCLSSSLHSSLHLSQVHCSNSHHQVQG</sequence>
<dbReference type="GO" id="GO:0005829">
    <property type="term" value="C:cytosol"/>
    <property type="evidence" value="ECO:0007669"/>
    <property type="project" value="TreeGrafter"/>
</dbReference>
<dbReference type="PANTHER" id="PTHR13196:SF24">
    <property type="entry name" value="DENN DOMAIN-CONTAINING PROTEIN 1B"/>
    <property type="match status" value="1"/>
</dbReference>
<feature type="compositionally biased region" description="Low complexity" evidence="1">
    <location>
        <begin position="104"/>
        <end position="116"/>
    </location>
</feature>
<dbReference type="GO" id="GO:0032456">
    <property type="term" value="P:endocytic recycling"/>
    <property type="evidence" value="ECO:0007669"/>
    <property type="project" value="TreeGrafter"/>
</dbReference>
<evidence type="ECO:0000256" key="1">
    <source>
        <dbReference type="SAM" id="MobiDB-lite"/>
    </source>
</evidence>